<dbReference type="PANTHER" id="PTHR30290:SF65">
    <property type="entry name" value="MONOACYL PHOSPHATIDYLINOSITOL TETRAMANNOSIDE-BINDING PROTEIN LPQW-RELATED"/>
    <property type="match status" value="1"/>
</dbReference>
<dbReference type="GO" id="GO:0015833">
    <property type="term" value="P:peptide transport"/>
    <property type="evidence" value="ECO:0007669"/>
    <property type="project" value="TreeGrafter"/>
</dbReference>
<dbReference type="KEGG" id="maur:BOH66_07365"/>
<proteinExistence type="predicted"/>
<dbReference type="InterPro" id="IPR039424">
    <property type="entry name" value="SBP_5"/>
</dbReference>
<keyword evidence="4" id="KW-1185">Reference proteome</keyword>
<gene>
    <name evidence="3" type="ORF">BOH66_07365</name>
</gene>
<evidence type="ECO:0000313" key="4">
    <source>
        <dbReference type="Proteomes" id="UP000187185"/>
    </source>
</evidence>
<dbReference type="GO" id="GO:0042597">
    <property type="term" value="C:periplasmic space"/>
    <property type="evidence" value="ECO:0007669"/>
    <property type="project" value="UniProtKB-ARBA"/>
</dbReference>
<feature type="domain" description="Solute-binding protein family 5" evidence="2">
    <location>
        <begin position="112"/>
        <end position="466"/>
    </location>
</feature>
<dbReference type="Gene3D" id="3.10.105.10">
    <property type="entry name" value="Dipeptide-binding Protein, Domain 3"/>
    <property type="match status" value="1"/>
</dbReference>
<protein>
    <recommendedName>
        <fullName evidence="2">Solute-binding protein family 5 domain-containing protein</fullName>
    </recommendedName>
</protein>
<name>A0A1P8U7J7_9MICO</name>
<reference evidence="3 4" key="1">
    <citation type="submission" date="2016-12" db="EMBL/GenBank/DDBJ databases">
        <title>Complete genome sequence of Microbacterium aurum KACC 15219.</title>
        <authorList>
            <person name="Jung Y."/>
            <person name="Shin J.-H."/>
            <person name="Lee Y.-J."/>
            <person name="Yi H."/>
            <person name="Bahn Y.-S."/>
            <person name="Kim J.F."/>
            <person name="Lee D.-W."/>
        </authorList>
    </citation>
    <scope>NUCLEOTIDE SEQUENCE [LARGE SCALE GENOMIC DNA]</scope>
    <source>
        <strain evidence="3 4">KACC 15219</strain>
    </source>
</reference>
<evidence type="ECO:0000256" key="1">
    <source>
        <dbReference type="SAM" id="SignalP"/>
    </source>
</evidence>
<dbReference type="SUPFAM" id="SSF53850">
    <property type="entry name" value="Periplasmic binding protein-like II"/>
    <property type="match status" value="1"/>
</dbReference>
<dbReference type="GO" id="GO:1904680">
    <property type="term" value="F:peptide transmembrane transporter activity"/>
    <property type="evidence" value="ECO:0007669"/>
    <property type="project" value="TreeGrafter"/>
</dbReference>
<dbReference type="PROSITE" id="PS51257">
    <property type="entry name" value="PROKAR_LIPOPROTEIN"/>
    <property type="match status" value="1"/>
</dbReference>
<keyword evidence="1" id="KW-0732">Signal</keyword>
<sequence>MRTRSAKSLGALAMLSAAALLIAGCAAGNTAPSDGGSGTPAAELPTVDWDAADAADVQDGGTLNLAVNALPVNYNNLQIDGNDVDTNTILSATQGGPIGINTDGEPFVNQNYASSVELISDSPQVVEMKLNPNAVWEDGTPITVKDWQATVQVMSGKDEAYQVVSTTGYDQIASVEQGTDEFDVKITFDSVFADWQSILGTVLPASVTESADAFNTGFTSKPMPSVGPYVISNIDQTGQVVTLTPNPKWWGDKPKLDTILFKVVSQDQQGSSFANKEIDALEISANADLYATAKSRDDAELQATNGLTWTHVTMNAKEGPLSDVNVRKAVASIVNREQIAAAANTPVGVPAVTQGDYIFMNGQAGYEDKAYPHDLTAAEGFLKDAGYTKDGDSWTKDGEQLKLTITVPADTATNIQRSEQVQADLGDFGIPVELTTVPAAQYFSDYVIPGNFEMVSFSWQGTAFPISSSEALFYPLDSGQNFTGTTDDSLGDLWTKANAELDPDKRIEIANQINEAIWAYVPMFPIAPLPEVWAVKKGLVNYGATMFGVSSTVDWTIVGWAKS</sequence>
<dbReference type="Pfam" id="PF00496">
    <property type="entry name" value="SBP_bac_5"/>
    <property type="match status" value="1"/>
</dbReference>
<dbReference type="AlphaFoldDB" id="A0A1P8U7J7"/>
<dbReference type="PANTHER" id="PTHR30290">
    <property type="entry name" value="PERIPLASMIC BINDING COMPONENT OF ABC TRANSPORTER"/>
    <property type="match status" value="1"/>
</dbReference>
<dbReference type="RefSeq" id="WP_076690404.1">
    <property type="nucleotide sequence ID" value="NZ_CP018762.1"/>
</dbReference>
<dbReference type="InterPro" id="IPR000914">
    <property type="entry name" value="SBP_5_dom"/>
</dbReference>
<dbReference type="GO" id="GO:0043190">
    <property type="term" value="C:ATP-binding cassette (ABC) transporter complex"/>
    <property type="evidence" value="ECO:0007669"/>
    <property type="project" value="InterPro"/>
</dbReference>
<dbReference type="CDD" id="cd08501">
    <property type="entry name" value="PBP2_Lpqw"/>
    <property type="match status" value="1"/>
</dbReference>
<accession>A0A1P8U7J7</accession>
<dbReference type="PIRSF" id="PIRSF002741">
    <property type="entry name" value="MppA"/>
    <property type="match status" value="1"/>
</dbReference>
<organism evidence="3 4">
    <name type="scientific">Microbacterium aurum</name>
    <dbReference type="NCBI Taxonomy" id="36805"/>
    <lineage>
        <taxon>Bacteria</taxon>
        <taxon>Bacillati</taxon>
        <taxon>Actinomycetota</taxon>
        <taxon>Actinomycetes</taxon>
        <taxon>Micrococcales</taxon>
        <taxon>Microbacteriaceae</taxon>
        <taxon>Microbacterium</taxon>
    </lineage>
</organism>
<dbReference type="OrthoDB" id="7888869at2"/>
<dbReference type="InterPro" id="IPR030678">
    <property type="entry name" value="Peptide/Ni-bd"/>
</dbReference>
<dbReference type="Proteomes" id="UP000187185">
    <property type="component" value="Chromosome"/>
</dbReference>
<dbReference type="Gene3D" id="3.90.76.10">
    <property type="entry name" value="Dipeptide-binding Protein, Domain 1"/>
    <property type="match status" value="1"/>
</dbReference>
<evidence type="ECO:0000259" key="2">
    <source>
        <dbReference type="Pfam" id="PF00496"/>
    </source>
</evidence>
<dbReference type="EMBL" id="CP018762">
    <property type="protein sequence ID" value="APZ34088.1"/>
    <property type="molecule type" value="Genomic_DNA"/>
</dbReference>
<feature type="chain" id="PRO_5038398481" description="Solute-binding protein family 5 domain-containing protein" evidence="1">
    <location>
        <begin position="24"/>
        <end position="563"/>
    </location>
</feature>
<evidence type="ECO:0000313" key="3">
    <source>
        <dbReference type="EMBL" id="APZ34088.1"/>
    </source>
</evidence>
<dbReference type="STRING" id="36805.BOH66_07365"/>
<feature type="signal peptide" evidence="1">
    <location>
        <begin position="1"/>
        <end position="23"/>
    </location>
</feature>